<gene>
    <name evidence="2" type="ORF">fugu_011478</name>
</gene>
<organism evidence="2 3">
    <name type="scientific">Takifugu bimaculatus</name>
    <dbReference type="NCBI Taxonomy" id="433685"/>
    <lineage>
        <taxon>Eukaryota</taxon>
        <taxon>Metazoa</taxon>
        <taxon>Chordata</taxon>
        <taxon>Craniata</taxon>
        <taxon>Vertebrata</taxon>
        <taxon>Euteleostomi</taxon>
        <taxon>Actinopterygii</taxon>
        <taxon>Neopterygii</taxon>
        <taxon>Teleostei</taxon>
        <taxon>Neoteleostei</taxon>
        <taxon>Acanthomorphata</taxon>
        <taxon>Eupercaria</taxon>
        <taxon>Tetraodontiformes</taxon>
        <taxon>Tetradontoidea</taxon>
        <taxon>Tetraodontidae</taxon>
        <taxon>Takifugu</taxon>
    </lineage>
</organism>
<protein>
    <submittedName>
        <fullName evidence="2">Uncharacterized protein</fullName>
    </submittedName>
</protein>
<keyword evidence="3" id="KW-1185">Reference proteome</keyword>
<sequence length="385" mass="42233">MSTLSSTSHISPGEILALYCVFRVSTVVVFTPCVWSQVLVVVHHSANRLWNCEESLPEAKAVQGPVSRPAAQNGSFTSYSAVFTFEQGLLLLSLLCRVHLTTSWTRVRGVNPEHMEKSQILLRCAQVDNRVQSLAELYDGPQPSDMCDLLEGEQFFAGFERGLDSQHRSEGLVQVSDGLFFSCCSHLLVSHRETGLRGGKTVLCVLLQPEEPEGGLHLCSGGSYRTCEGPGEKISHQPTTVSFYRGEIPGDLPEELARKRKGHDNQWLATLPVKLPAADSENGFLVENSQHPPLNLGDPESGYLTESNLLSISLQIGQDWRVVGINLGLSYEELDPHPVQKQGQPGSPGARHAVSLGQRAEKGRAGRRVEAGERHDREREEGPGR</sequence>
<feature type="compositionally biased region" description="Basic and acidic residues" evidence="1">
    <location>
        <begin position="359"/>
        <end position="385"/>
    </location>
</feature>
<dbReference type="AlphaFoldDB" id="A0A4Z2C7P3"/>
<dbReference type="Proteomes" id="UP000516260">
    <property type="component" value="Chromosome 12"/>
</dbReference>
<dbReference type="Gene3D" id="1.10.533.10">
    <property type="entry name" value="Death Domain, Fas"/>
    <property type="match status" value="1"/>
</dbReference>
<evidence type="ECO:0000313" key="2">
    <source>
        <dbReference type="EMBL" id="TNN00232.1"/>
    </source>
</evidence>
<evidence type="ECO:0000256" key="1">
    <source>
        <dbReference type="SAM" id="MobiDB-lite"/>
    </source>
</evidence>
<reference evidence="2 3" key="1">
    <citation type="submission" date="2019-04" db="EMBL/GenBank/DDBJ databases">
        <title>The sequence and de novo assembly of Takifugu bimaculatus genome using PacBio and Hi-C technologies.</title>
        <authorList>
            <person name="Xu P."/>
            <person name="Liu B."/>
            <person name="Zhou Z."/>
        </authorList>
    </citation>
    <scope>NUCLEOTIDE SEQUENCE [LARGE SCALE GENOMIC DNA]</scope>
    <source>
        <strain evidence="2">TB-2018</strain>
        <tissue evidence="2">Muscle</tissue>
    </source>
</reference>
<name>A0A4Z2C7P3_9TELE</name>
<comment type="caution">
    <text evidence="2">The sequence shown here is derived from an EMBL/GenBank/DDBJ whole genome shotgun (WGS) entry which is preliminary data.</text>
</comment>
<evidence type="ECO:0000313" key="3">
    <source>
        <dbReference type="Proteomes" id="UP000516260"/>
    </source>
</evidence>
<dbReference type="EMBL" id="SWLE01000004">
    <property type="protein sequence ID" value="TNN00232.1"/>
    <property type="molecule type" value="Genomic_DNA"/>
</dbReference>
<dbReference type="InterPro" id="IPR011029">
    <property type="entry name" value="DEATH-like_dom_sf"/>
</dbReference>
<proteinExistence type="predicted"/>
<accession>A0A4Z2C7P3</accession>
<feature type="region of interest" description="Disordered" evidence="1">
    <location>
        <begin position="336"/>
        <end position="385"/>
    </location>
</feature>